<name>A0A4Q1SHZ5_9BACT</name>
<evidence type="ECO:0000256" key="2">
    <source>
        <dbReference type="ARBA" id="ARBA00003949"/>
    </source>
</evidence>
<dbReference type="AlphaFoldDB" id="A0A4Q1SHZ5"/>
<feature type="binding site" evidence="13">
    <location>
        <position position="104"/>
    </location>
    <ligand>
        <name>Zn(2+)</name>
        <dbReference type="ChEBI" id="CHEBI:29105"/>
        <note>catalytic</note>
    </ligand>
</feature>
<dbReference type="Proteomes" id="UP000290253">
    <property type="component" value="Unassembled WGS sequence"/>
</dbReference>
<keyword evidence="8 13" id="KW-0862">Zinc</keyword>
<evidence type="ECO:0000256" key="7">
    <source>
        <dbReference type="ARBA" id="ARBA00022801"/>
    </source>
</evidence>
<dbReference type="InterPro" id="IPR002125">
    <property type="entry name" value="CMP_dCMP_dom"/>
</dbReference>
<dbReference type="CDD" id="cd01283">
    <property type="entry name" value="cytidine_deaminase"/>
    <property type="match status" value="1"/>
</dbReference>
<protein>
    <recommendedName>
        <fullName evidence="5 14">Cytidine deaminase</fullName>
        <ecNumber evidence="4 14">3.5.4.5</ecNumber>
    </recommendedName>
    <alternativeName>
        <fullName evidence="9 14">Cytidine aminohydrolase</fullName>
    </alternativeName>
</protein>
<evidence type="ECO:0000256" key="3">
    <source>
        <dbReference type="ARBA" id="ARBA00006576"/>
    </source>
</evidence>
<dbReference type="EC" id="3.5.4.5" evidence="4 14"/>
<evidence type="ECO:0000256" key="14">
    <source>
        <dbReference type="RuleBase" id="RU364006"/>
    </source>
</evidence>
<dbReference type="GO" id="GO:0072527">
    <property type="term" value="P:pyrimidine-containing compound metabolic process"/>
    <property type="evidence" value="ECO:0007669"/>
    <property type="project" value="UniProtKB-ARBA"/>
</dbReference>
<dbReference type="GO" id="GO:0005829">
    <property type="term" value="C:cytosol"/>
    <property type="evidence" value="ECO:0007669"/>
    <property type="project" value="TreeGrafter"/>
</dbReference>
<dbReference type="OrthoDB" id="9795347at2"/>
<comment type="catalytic activity">
    <reaction evidence="11 14">
        <text>cytidine + H2O + H(+) = uridine + NH4(+)</text>
        <dbReference type="Rhea" id="RHEA:16069"/>
        <dbReference type="ChEBI" id="CHEBI:15377"/>
        <dbReference type="ChEBI" id="CHEBI:15378"/>
        <dbReference type="ChEBI" id="CHEBI:16704"/>
        <dbReference type="ChEBI" id="CHEBI:17562"/>
        <dbReference type="ChEBI" id="CHEBI:28938"/>
        <dbReference type="EC" id="3.5.4.5"/>
    </reaction>
</comment>
<dbReference type="InterPro" id="IPR006262">
    <property type="entry name" value="Cyt_deam_tetra"/>
</dbReference>
<comment type="function">
    <text evidence="2 14">This enzyme scavenges exogenous and endogenous cytidine and 2'-deoxycytidine for UMP synthesis.</text>
</comment>
<evidence type="ECO:0000256" key="12">
    <source>
        <dbReference type="PIRSR" id="PIRSR606262-1"/>
    </source>
</evidence>
<evidence type="ECO:0000256" key="6">
    <source>
        <dbReference type="ARBA" id="ARBA00022723"/>
    </source>
</evidence>
<evidence type="ECO:0000256" key="5">
    <source>
        <dbReference type="ARBA" id="ARBA00018266"/>
    </source>
</evidence>
<dbReference type="Gene3D" id="3.40.140.10">
    <property type="entry name" value="Cytidine Deaminase, domain 2"/>
    <property type="match status" value="1"/>
</dbReference>
<dbReference type="PANTHER" id="PTHR11644:SF2">
    <property type="entry name" value="CYTIDINE DEAMINASE"/>
    <property type="match status" value="1"/>
</dbReference>
<dbReference type="InterPro" id="IPR016193">
    <property type="entry name" value="Cytidine_deaminase-like"/>
</dbReference>
<dbReference type="PANTHER" id="PTHR11644">
    <property type="entry name" value="CYTIDINE DEAMINASE"/>
    <property type="match status" value="1"/>
</dbReference>
<dbReference type="GO" id="GO:0008270">
    <property type="term" value="F:zinc ion binding"/>
    <property type="evidence" value="ECO:0007669"/>
    <property type="project" value="UniProtKB-UniRule"/>
</dbReference>
<dbReference type="GO" id="GO:0004126">
    <property type="term" value="F:cytidine deaminase activity"/>
    <property type="evidence" value="ECO:0007669"/>
    <property type="project" value="UniProtKB-UniRule"/>
</dbReference>
<evidence type="ECO:0000256" key="10">
    <source>
        <dbReference type="ARBA" id="ARBA00049252"/>
    </source>
</evidence>
<gene>
    <name evidence="16" type="ORF">ESZ00_03545</name>
</gene>
<dbReference type="PROSITE" id="PS00903">
    <property type="entry name" value="CYT_DCMP_DEAMINASES_1"/>
    <property type="match status" value="1"/>
</dbReference>
<evidence type="ECO:0000256" key="1">
    <source>
        <dbReference type="ARBA" id="ARBA00001947"/>
    </source>
</evidence>
<evidence type="ECO:0000313" key="16">
    <source>
        <dbReference type="EMBL" id="RXS97015.1"/>
    </source>
</evidence>
<keyword evidence="6 13" id="KW-0479">Metal-binding</keyword>
<dbReference type="RefSeq" id="WP_129206796.1">
    <property type="nucleotide sequence ID" value="NZ_BMGU01000001.1"/>
</dbReference>
<dbReference type="Pfam" id="PF00383">
    <property type="entry name" value="dCMP_cyt_deam_1"/>
    <property type="match status" value="1"/>
</dbReference>
<feature type="binding site" evidence="13">
    <location>
        <position position="107"/>
    </location>
    <ligand>
        <name>Zn(2+)</name>
        <dbReference type="ChEBI" id="CHEBI:29105"/>
        <note>catalytic</note>
    </ligand>
</feature>
<evidence type="ECO:0000256" key="4">
    <source>
        <dbReference type="ARBA" id="ARBA00012783"/>
    </source>
</evidence>
<sequence length="151" mass="16268">MAGQPKELDRLMRERLLETARAAAAHAYAPYSRFRVGAALLFEDGSLVTGCNVENVSFGLTSCAERNALFRSISERGAVAENGEQRRILAVAVTNLNNMASPPCGACRQVMAEFAAPGAVVLFPGETAHGVEIVERKLEELLPYGFRLDGV</sequence>
<feature type="domain" description="CMP/dCMP-type deaminase" evidence="15">
    <location>
        <begin position="11"/>
        <end position="149"/>
    </location>
</feature>
<dbReference type="GO" id="GO:0042802">
    <property type="term" value="F:identical protein binding"/>
    <property type="evidence" value="ECO:0007669"/>
    <property type="project" value="UniProtKB-ARBA"/>
</dbReference>
<feature type="active site" description="Proton donor" evidence="12">
    <location>
        <position position="65"/>
    </location>
</feature>
<comment type="cofactor">
    <cofactor evidence="1 13 14">
        <name>Zn(2+)</name>
        <dbReference type="ChEBI" id="CHEBI:29105"/>
    </cofactor>
</comment>
<dbReference type="NCBIfam" id="NF004064">
    <property type="entry name" value="PRK05578.1"/>
    <property type="match status" value="1"/>
</dbReference>
<reference evidence="16 17" key="1">
    <citation type="journal article" date="2016" name="Int. J. Syst. Evol. Microbiol.">
        <title>Acidipila dinghuensis sp. nov., an acidobacterium isolated from forest soil.</title>
        <authorList>
            <person name="Jiang Y.W."/>
            <person name="Wang J."/>
            <person name="Chen M.H."/>
            <person name="Lv Y.Y."/>
            <person name="Qiu L.H."/>
        </authorList>
    </citation>
    <scope>NUCLEOTIDE SEQUENCE [LARGE SCALE GENOMIC DNA]</scope>
    <source>
        <strain evidence="16 17">DHOF10</strain>
    </source>
</reference>
<feature type="binding site" evidence="13">
    <location>
        <position position="63"/>
    </location>
    <ligand>
        <name>Zn(2+)</name>
        <dbReference type="ChEBI" id="CHEBI:29105"/>
        <note>catalytic</note>
    </ligand>
</feature>
<keyword evidence="7 14" id="KW-0378">Hydrolase</keyword>
<dbReference type="InterPro" id="IPR050202">
    <property type="entry name" value="Cyt/Deoxycyt_deaminase"/>
</dbReference>
<dbReference type="GO" id="GO:0055086">
    <property type="term" value="P:nucleobase-containing small molecule metabolic process"/>
    <property type="evidence" value="ECO:0007669"/>
    <property type="project" value="UniProtKB-ARBA"/>
</dbReference>
<evidence type="ECO:0000256" key="11">
    <source>
        <dbReference type="ARBA" id="ARBA00049558"/>
    </source>
</evidence>
<dbReference type="NCBIfam" id="TIGR01354">
    <property type="entry name" value="cyt_deam_tetra"/>
    <property type="match status" value="1"/>
</dbReference>
<dbReference type="PROSITE" id="PS51747">
    <property type="entry name" value="CYT_DCMP_DEAMINASES_2"/>
    <property type="match status" value="1"/>
</dbReference>
<evidence type="ECO:0000256" key="9">
    <source>
        <dbReference type="ARBA" id="ARBA00032005"/>
    </source>
</evidence>
<evidence type="ECO:0000313" key="17">
    <source>
        <dbReference type="Proteomes" id="UP000290253"/>
    </source>
</evidence>
<evidence type="ECO:0000259" key="15">
    <source>
        <dbReference type="PROSITE" id="PS51747"/>
    </source>
</evidence>
<keyword evidence="17" id="KW-1185">Reference proteome</keyword>
<dbReference type="SUPFAM" id="SSF53927">
    <property type="entry name" value="Cytidine deaminase-like"/>
    <property type="match status" value="1"/>
</dbReference>
<proteinExistence type="inferred from homology"/>
<comment type="caution">
    <text evidence="16">The sequence shown here is derived from an EMBL/GenBank/DDBJ whole genome shotgun (WGS) entry which is preliminary data.</text>
</comment>
<evidence type="ECO:0000256" key="13">
    <source>
        <dbReference type="PIRSR" id="PIRSR606262-3"/>
    </source>
</evidence>
<evidence type="ECO:0000256" key="8">
    <source>
        <dbReference type="ARBA" id="ARBA00022833"/>
    </source>
</evidence>
<dbReference type="InterPro" id="IPR016192">
    <property type="entry name" value="APOBEC/CMP_deaminase_Zn-bd"/>
</dbReference>
<organism evidence="16 17">
    <name type="scientific">Silvibacterium dinghuense</name>
    <dbReference type="NCBI Taxonomy" id="1560006"/>
    <lineage>
        <taxon>Bacteria</taxon>
        <taxon>Pseudomonadati</taxon>
        <taxon>Acidobacteriota</taxon>
        <taxon>Terriglobia</taxon>
        <taxon>Terriglobales</taxon>
        <taxon>Acidobacteriaceae</taxon>
        <taxon>Silvibacterium</taxon>
    </lineage>
</organism>
<accession>A0A4Q1SHZ5</accession>
<comment type="catalytic activity">
    <reaction evidence="10 14">
        <text>2'-deoxycytidine + H2O + H(+) = 2'-deoxyuridine + NH4(+)</text>
        <dbReference type="Rhea" id="RHEA:13433"/>
        <dbReference type="ChEBI" id="CHEBI:15377"/>
        <dbReference type="ChEBI" id="CHEBI:15378"/>
        <dbReference type="ChEBI" id="CHEBI:15698"/>
        <dbReference type="ChEBI" id="CHEBI:16450"/>
        <dbReference type="ChEBI" id="CHEBI:28938"/>
        <dbReference type="EC" id="3.5.4.5"/>
    </reaction>
</comment>
<comment type="similarity">
    <text evidence="3 14">Belongs to the cytidine and deoxycytidylate deaminase family.</text>
</comment>
<dbReference type="EMBL" id="SDMK01000001">
    <property type="protein sequence ID" value="RXS97015.1"/>
    <property type="molecule type" value="Genomic_DNA"/>
</dbReference>